<evidence type="ECO:0000256" key="1">
    <source>
        <dbReference type="ARBA" id="ARBA00000085"/>
    </source>
</evidence>
<dbReference type="Gene3D" id="3.40.50.2300">
    <property type="match status" value="1"/>
</dbReference>
<dbReference type="CDD" id="cd00088">
    <property type="entry name" value="HPT"/>
    <property type="match status" value="1"/>
</dbReference>
<evidence type="ECO:0000256" key="7">
    <source>
        <dbReference type="ARBA" id="ARBA00023012"/>
    </source>
</evidence>
<keyword evidence="17" id="KW-1185">Reference proteome</keyword>
<dbReference type="InterPro" id="IPR036097">
    <property type="entry name" value="HisK_dim/P_sf"/>
</dbReference>
<dbReference type="Pfam" id="PF01584">
    <property type="entry name" value="CheW"/>
    <property type="match status" value="2"/>
</dbReference>
<feature type="domain" description="CheW-like" evidence="14">
    <location>
        <begin position="491"/>
        <end position="632"/>
    </location>
</feature>
<dbReference type="SMART" id="SM00387">
    <property type="entry name" value="HATPase_c"/>
    <property type="match status" value="1"/>
</dbReference>
<dbReference type="SMART" id="SM00073">
    <property type="entry name" value="HPT"/>
    <property type="match status" value="1"/>
</dbReference>
<keyword evidence="5" id="KW-0808">Transferase</keyword>
<dbReference type="GO" id="GO:0000155">
    <property type="term" value="F:phosphorelay sensor kinase activity"/>
    <property type="evidence" value="ECO:0007669"/>
    <property type="project" value="InterPro"/>
</dbReference>
<evidence type="ECO:0000256" key="3">
    <source>
        <dbReference type="ARBA" id="ARBA00021495"/>
    </source>
</evidence>
<dbReference type="PROSITE" id="PS50894">
    <property type="entry name" value="HPT"/>
    <property type="match status" value="1"/>
</dbReference>
<comment type="catalytic activity">
    <reaction evidence="1">
        <text>ATP + protein L-histidine = ADP + protein N-phospho-L-histidine.</text>
        <dbReference type="EC" id="2.7.13.3"/>
    </reaction>
</comment>
<dbReference type="InterPro" id="IPR004105">
    <property type="entry name" value="CheA-like_dim"/>
</dbReference>
<dbReference type="PANTHER" id="PTHR43395:SF1">
    <property type="entry name" value="CHEMOTAXIS PROTEIN CHEA"/>
    <property type="match status" value="1"/>
</dbReference>
<dbReference type="InterPro" id="IPR051315">
    <property type="entry name" value="Bact_Chemotaxis_CheA"/>
</dbReference>
<feature type="domain" description="Response regulatory" evidence="13">
    <location>
        <begin position="799"/>
        <end position="916"/>
    </location>
</feature>
<proteinExistence type="predicted"/>
<reference evidence="16 17" key="1">
    <citation type="submission" date="2017-11" db="EMBL/GenBank/DDBJ databases">
        <title>Draft genome sequence of Rhizobiales bacterium SY3-13.</title>
        <authorList>
            <person name="Sun C."/>
        </authorList>
    </citation>
    <scope>NUCLEOTIDE SEQUENCE [LARGE SCALE GENOMIC DNA]</scope>
    <source>
        <strain evidence="16 17">SY3-13</strain>
    </source>
</reference>
<dbReference type="SMART" id="SM00260">
    <property type="entry name" value="CheW"/>
    <property type="match status" value="1"/>
</dbReference>
<dbReference type="SUPFAM" id="SSF47384">
    <property type="entry name" value="Homodimeric domain of signal transducing histidine kinase"/>
    <property type="match status" value="1"/>
</dbReference>
<feature type="domain" description="HPt" evidence="15">
    <location>
        <begin position="1"/>
        <end position="101"/>
    </location>
</feature>
<feature type="modified residue" description="Phosphohistidine" evidence="9">
    <location>
        <position position="44"/>
    </location>
</feature>
<dbReference type="SUPFAM" id="SSF52172">
    <property type="entry name" value="CheY-like"/>
    <property type="match status" value="1"/>
</dbReference>
<evidence type="ECO:0000256" key="2">
    <source>
        <dbReference type="ARBA" id="ARBA00012438"/>
    </source>
</evidence>
<evidence type="ECO:0000259" key="15">
    <source>
        <dbReference type="PROSITE" id="PS50894"/>
    </source>
</evidence>
<feature type="compositionally biased region" description="Acidic residues" evidence="11">
    <location>
        <begin position="181"/>
        <end position="191"/>
    </location>
</feature>
<dbReference type="InterPro" id="IPR002545">
    <property type="entry name" value="CheW-lke_dom"/>
</dbReference>
<feature type="compositionally biased region" description="Low complexity" evidence="11">
    <location>
        <begin position="209"/>
        <end position="219"/>
    </location>
</feature>
<comment type="caution">
    <text evidence="16">The sequence shown here is derived from an EMBL/GenBank/DDBJ whole genome shotgun (WGS) entry which is preliminary data.</text>
</comment>
<dbReference type="GO" id="GO:0005524">
    <property type="term" value="F:ATP binding"/>
    <property type="evidence" value="ECO:0007669"/>
    <property type="project" value="UniProtKB-KW"/>
</dbReference>
<dbReference type="SUPFAM" id="SSF47226">
    <property type="entry name" value="Histidine-containing phosphotransfer domain, HPT domain"/>
    <property type="match status" value="1"/>
</dbReference>
<feature type="region of interest" description="Disordered" evidence="11">
    <location>
        <begin position="179"/>
        <end position="240"/>
    </location>
</feature>
<feature type="compositionally biased region" description="Pro residues" evidence="11">
    <location>
        <begin position="199"/>
        <end position="208"/>
    </location>
</feature>
<dbReference type="Gene3D" id="3.30.565.10">
    <property type="entry name" value="Histidine kinase-like ATPase, C-terminal domain"/>
    <property type="match status" value="1"/>
</dbReference>
<dbReference type="FunFam" id="3.30.565.10:FF:000016">
    <property type="entry name" value="Chemotaxis protein CheA, putative"/>
    <property type="match status" value="1"/>
</dbReference>
<dbReference type="InterPro" id="IPR008207">
    <property type="entry name" value="Sig_transdc_His_kin_Hpt_dom"/>
</dbReference>
<evidence type="ECO:0000256" key="9">
    <source>
        <dbReference type="PROSITE-ProRule" id="PRU00110"/>
    </source>
</evidence>
<dbReference type="EMBL" id="PHIG01000031">
    <property type="protein sequence ID" value="PJK29878.1"/>
    <property type="molecule type" value="Genomic_DNA"/>
</dbReference>
<sequence>MDELISEFIEETLEQLSEIEQDLVHLEQEPNQPGTIDQLFRVVHTIKGTCSFINLHRLGTVAHAAENVLGLVREKSLEPTPDVISAVLEAMDQIQRLLDEIQATGEEPDVDVSVLIAKLETFVDAPQATISNEDDFADTAAAEAEEPIALVETAENDAAESEPGDNPLFATLAEILQGAGGDDDDAEDDAPVAEAAPEPAAPAAPEPAAPAAAAPAAPVAEDEEEAEETSARNSSAPRAATQGLRVSVELLEQLMNLVSELVLTRNQLLQLVRGQSDSVFHLPLQRLSQVTSELQEGVMKTRMQPIGNAWNKLPRIVRDLGLELGKKIELHMEGAETELDRQVLDMIKDPLTHMVRNSADHGIESREARKAAGKAETGNIYLSARHEGGHIVIELRDDGAGLNAEAIRRRIVERGLVSAGEAEGMNSQRLHQFIFAPGFSTAETVSAVSGRGVGMDVVRTNIEKIGGSIDLHSAPGQGTDLIIKIPLTLAIVSALIVESAGERFAIPQISVQELVRVNGTAEQQIEEIDGACLLRLRERLLPLLYLGEVLKLNDKGLHDVLERKELFVVVAQIGSQQFGIIVDKVFDTEEIVVKPVAPILRDIRMFSGNTILGDGSVIMILDPNGLATTMSAKQVEQDDRDDAAALAAAQRKIDLLIFEMQDETPKAVPLSLVDRLEEFEAARIETIDRRKVVQYRNALMPIVGMDCQLPDIRERQQVIVFSDHQSHLGLAVDRIVDIGAAEISVDLDAMGEGCLGTAIVGGRAMEVLDVSHYLRKAYPDRFGENQKPYEGEEPAYAWELLLVDDSAFFRNIVGPLLRSHGYHLTVAEHPDQVLELLDNGARYDVIVSDIEMPGMDGYKLLQELKRHPQSSGTPVIALSSHSTEADRQRGRQAGFHAYIAKLDKNNLIAAIDEAMKKQEIAA</sequence>
<dbReference type="InterPro" id="IPR005467">
    <property type="entry name" value="His_kinase_dom"/>
</dbReference>
<keyword evidence="7" id="KW-0902">Two-component regulatory system</keyword>
<dbReference type="InterPro" id="IPR004358">
    <property type="entry name" value="Sig_transdc_His_kin-like_C"/>
</dbReference>
<dbReference type="InterPro" id="IPR001789">
    <property type="entry name" value="Sig_transdc_resp-reg_receiver"/>
</dbReference>
<dbReference type="InterPro" id="IPR011006">
    <property type="entry name" value="CheY-like_superfamily"/>
</dbReference>
<evidence type="ECO:0000259" key="12">
    <source>
        <dbReference type="PROSITE" id="PS50109"/>
    </source>
</evidence>
<evidence type="ECO:0000256" key="6">
    <source>
        <dbReference type="ARBA" id="ARBA00022777"/>
    </source>
</evidence>
<keyword evidence="6 16" id="KW-0418">Kinase</keyword>
<comment type="function">
    <text evidence="8">Involved in the transmission of sensory signals from the chemoreceptors to the flagellar motors. CheA is autophosphorylated; it can transfer its phosphate group to either CheB or CheY.</text>
</comment>
<evidence type="ECO:0000313" key="17">
    <source>
        <dbReference type="Proteomes" id="UP000229498"/>
    </source>
</evidence>
<evidence type="ECO:0000256" key="5">
    <source>
        <dbReference type="ARBA" id="ARBA00022679"/>
    </source>
</evidence>
<dbReference type="RefSeq" id="WP_109793155.1">
    <property type="nucleotide sequence ID" value="NZ_PHIG01000031.1"/>
</dbReference>
<dbReference type="InterPro" id="IPR036890">
    <property type="entry name" value="HATPase_C_sf"/>
</dbReference>
<evidence type="ECO:0000259" key="13">
    <source>
        <dbReference type="PROSITE" id="PS50110"/>
    </source>
</evidence>
<dbReference type="Pfam" id="PF00072">
    <property type="entry name" value="Response_reg"/>
    <property type="match status" value="1"/>
</dbReference>
<dbReference type="InterPro" id="IPR003594">
    <property type="entry name" value="HATPase_dom"/>
</dbReference>
<dbReference type="Pfam" id="PF02518">
    <property type="entry name" value="HATPase_c"/>
    <property type="match status" value="1"/>
</dbReference>
<dbReference type="InterPro" id="IPR037006">
    <property type="entry name" value="CheA-like_homodim_sf"/>
</dbReference>
<evidence type="ECO:0000259" key="14">
    <source>
        <dbReference type="PROSITE" id="PS50851"/>
    </source>
</evidence>
<name>A0A2M9G2D9_9PROT</name>
<dbReference type="PROSITE" id="PS50109">
    <property type="entry name" value="HIS_KIN"/>
    <property type="match status" value="1"/>
</dbReference>
<dbReference type="Gene3D" id="1.10.287.560">
    <property type="entry name" value="Histidine kinase CheA-like, homodimeric domain"/>
    <property type="match status" value="1"/>
</dbReference>
<dbReference type="Proteomes" id="UP000229498">
    <property type="component" value="Unassembled WGS sequence"/>
</dbReference>
<dbReference type="SMART" id="SM00448">
    <property type="entry name" value="REC"/>
    <property type="match status" value="1"/>
</dbReference>
<dbReference type="PANTHER" id="PTHR43395">
    <property type="entry name" value="SENSOR HISTIDINE KINASE CHEA"/>
    <property type="match status" value="1"/>
</dbReference>
<dbReference type="Pfam" id="PF01627">
    <property type="entry name" value="Hpt"/>
    <property type="match status" value="1"/>
</dbReference>
<evidence type="ECO:0000256" key="4">
    <source>
        <dbReference type="ARBA" id="ARBA00022553"/>
    </source>
</evidence>
<dbReference type="GO" id="GO:0006935">
    <property type="term" value="P:chemotaxis"/>
    <property type="evidence" value="ECO:0007669"/>
    <property type="project" value="UniProtKB-KW"/>
</dbReference>
<dbReference type="GO" id="GO:0005737">
    <property type="term" value="C:cytoplasm"/>
    <property type="evidence" value="ECO:0007669"/>
    <property type="project" value="InterPro"/>
</dbReference>
<accession>A0A2M9G2D9</accession>
<dbReference type="PROSITE" id="PS50110">
    <property type="entry name" value="RESPONSE_REGULATORY"/>
    <property type="match status" value="1"/>
</dbReference>
<organism evidence="16 17">
    <name type="scientific">Minwuia thermotolerans</name>
    <dbReference type="NCBI Taxonomy" id="2056226"/>
    <lineage>
        <taxon>Bacteria</taxon>
        <taxon>Pseudomonadati</taxon>
        <taxon>Pseudomonadota</taxon>
        <taxon>Alphaproteobacteria</taxon>
        <taxon>Minwuiales</taxon>
        <taxon>Minwuiaceae</taxon>
        <taxon>Minwuia</taxon>
    </lineage>
</organism>
<dbReference type="PRINTS" id="PR00344">
    <property type="entry name" value="BCTRLSENSOR"/>
</dbReference>
<dbReference type="Gene3D" id="1.20.120.160">
    <property type="entry name" value="HPT domain"/>
    <property type="match status" value="1"/>
</dbReference>
<protein>
    <recommendedName>
        <fullName evidence="3">Chemotaxis protein CheA</fullName>
        <ecNumber evidence="2">2.7.13.3</ecNumber>
    </recommendedName>
</protein>
<dbReference type="PROSITE" id="PS50851">
    <property type="entry name" value="CHEW"/>
    <property type="match status" value="1"/>
</dbReference>
<gene>
    <name evidence="16" type="ORF">CVT23_08870</name>
</gene>
<dbReference type="InterPro" id="IPR036061">
    <property type="entry name" value="CheW-like_dom_sf"/>
</dbReference>
<dbReference type="SUPFAM" id="SSF50341">
    <property type="entry name" value="CheW-like"/>
    <property type="match status" value="2"/>
</dbReference>
<dbReference type="AlphaFoldDB" id="A0A2M9G2D9"/>
<evidence type="ECO:0000256" key="11">
    <source>
        <dbReference type="SAM" id="MobiDB-lite"/>
    </source>
</evidence>
<feature type="modified residue" description="4-aspartylphosphate" evidence="10">
    <location>
        <position position="849"/>
    </location>
</feature>
<evidence type="ECO:0000256" key="10">
    <source>
        <dbReference type="PROSITE-ProRule" id="PRU00169"/>
    </source>
</evidence>
<feature type="domain" description="Histidine kinase" evidence="12">
    <location>
        <begin position="245"/>
        <end position="489"/>
    </location>
</feature>
<dbReference type="EC" id="2.7.13.3" evidence="2"/>
<dbReference type="CDD" id="cd16916">
    <property type="entry name" value="HATPase_CheA-like"/>
    <property type="match status" value="1"/>
</dbReference>
<dbReference type="Gene3D" id="2.30.30.40">
    <property type="entry name" value="SH3 Domains"/>
    <property type="match status" value="1"/>
</dbReference>
<dbReference type="SMART" id="SM01231">
    <property type="entry name" value="H-kinase_dim"/>
    <property type="match status" value="1"/>
</dbReference>
<evidence type="ECO:0000256" key="8">
    <source>
        <dbReference type="ARBA" id="ARBA00035100"/>
    </source>
</evidence>
<dbReference type="Pfam" id="PF02895">
    <property type="entry name" value="H-kinase_dim"/>
    <property type="match status" value="1"/>
</dbReference>
<dbReference type="InterPro" id="IPR036641">
    <property type="entry name" value="HPT_dom_sf"/>
</dbReference>
<dbReference type="SUPFAM" id="SSF55874">
    <property type="entry name" value="ATPase domain of HSP90 chaperone/DNA topoisomerase II/histidine kinase"/>
    <property type="match status" value="1"/>
</dbReference>
<dbReference type="OrthoDB" id="9803176at2"/>
<evidence type="ECO:0000313" key="16">
    <source>
        <dbReference type="EMBL" id="PJK29878.1"/>
    </source>
</evidence>
<keyword evidence="4 10" id="KW-0597">Phosphoprotein</keyword>